<dbReference type="PROSITE" id="PS51898">
    <property type="entry name" value="TYR_RECOMBINASE"/>
    <property type="match status" value="1"/>
</dbReference>
<dbReference type="EMBL" id="CAADFR010000222">
    <property type="protein sequence ID" value="VFK45352.1"/>
    <property type="molecule type" value="Genomic_DNA"/>
</dbReference>
<dbReference type="InterPro" id="IPR011010">
    <property type="entry name" value="DNA_brk_join_enz"/>
</dbReference>
<evidence type="ECO:0000256" key="4">
    <source>
        <dbReference type="ARBA" id="ARBA00023015"/>
    </source>
</evidence>
<dbReference type="Gene3D" id="1.10.443.10">
    <property type="entry name" value="Intergrase catalytic core"/>
    <property type="match status" value="1"/>
</dbReference>
<protein>
    <submittedName>
        <fullName evidence="8">Type 1 fimbriae regulatory protein FimE</fullName>
    </submittedName>
</protein>
<evidence type="ECO:0000256" key="5">
    <source>
        <dbReference type="ARBA" id="ARBA00023163"/>
    </source>
</evidence>
<accession>A0A450YV18</accession>
<evidence type="ECO:0000259" key="7">
    <source>
        <dbReference type="PROSITE" id="PS51898"/>
    </source>
</evidence>
<evidence type="ECO:0000256" key="6">
    <source>
        <dbReference type="ARBA" id="ARBA00023172"/>
    </source>
</evidence>
<gene>
    <name evidence="8" type="ORF">BECKSD772F_GA0070984_12222</name>
</gene>
<dbReference type="PANTHER" id="PTHR30349">
    <property type="entry name" value="PHAGE INTEGRASE-RELATED"/>
    <property type="match status" value="1"/>
</dbReference>
<evidence type="ECO:0000313" key="8">
    <source>
        <dbReference type="EMBL" id="VFK45352.1"/>
    </source>
</evidence>
<dbReference type="GO" id="GO:0006310">
    <property type="term" value="P:DNA recombination"/>
    <property type="evidence" value="ECO:0007669"/>
    <property type="project" value="UniProtKB-KW"/>
</dbReference>
<comment type="similarity">
    <text evidence="1">Belongs to the 'phage' integrase family.</text>
</comment>
<evidence type="ECO:0000256" key="3">
    <source>
        <dbReference type="ARBA" id="ARBA00022908"/>
    </source>
</evidence>
<dbReference type="InterPro" id="IPR002104">
    <property type="entry name" value="Integrase_catalytic"/>
</dbReference>
<dbReference type="PANTHER" id="PTHR30349:SF62">
    <property type="entry name" value="TYPE 1 FIMBRIAE REGULATORY PROTEIN FIMB-RELATED"/>
    <property type="match status" value="1"/>
</dbReference>
<keyword evidence="5" id="KW-0804">Transcription</keyword>
<feature type="domain" description="Tyr recombinase" evidence="7">
    <location>
        <begin position="23"/>
        <end position="200"/>
    </location>
</feature>
<reference evidence="8" key="1">
    <citation type="submission" date="2019-02" db="EMBL/GenBank/DDBJ databases">
        <authorList>
            <person name="Gruber-Vodicka R. H."/>
            <person name="Seah K. B. B."/>
        </authorList>
    </citation>
    <scope>NUCLEOTIDE SEQUENCE</scope>
    <source>
        <strain evidence="8">BECK_S1321</strain>
    </source>
</reference>
<dbReference type="Pfam" id="PF00589">
    <property type="entry name" value="Phage_integrase"/>
    <property type="match status" value="1"/>
</dbReference>
<dbReference type="AlphaFoldDB" id="A0A450YV18"/>
<dbReference type="GO" id="GO:0003677">
    <property type="term" value="F:DNA binding"/>
    <property type="evidence" value="ECO:0007669"/>
    <property type="project" value="InterPro"/>
</dbReference>
<dbReference type="InterPro" id="IPR013762">
    <property type="entry name" value="Integrase-like_cat_sf"/>
</dbReference>
<sequence>MATKIHQLRVSKPIRTTSNKDLRTREYLTTSEIDELIKALRKKSRNPDRDICLVTMMFRHALRVSEAIALKWDQVDFDGSKLHVNRLKGSEDAVHPITGEVMRLLRKLKRENPTSRYIFLSERKSPLTSQAIYRMLRNIEPFLGWDFPIHPHMLRHSCGYHLANDGRDLRAIQMYMGHKSINNTVIYTKLSGKQFNNFWRD</sequence>
<proteinExistence type="inferred from homology"/>
<organism evidence="8">
    <name type="scientific">Candidatus Kentrum sp. SD</name>
    <dbReference type="NCBI Taxonomy" id="2126332"/>
    <lineage>
        <taxon>Bacteria</taxon>
        <taxon>Pseudomonadati</taxon>
        <taxon>Pseudomonadota</taxon>
        <taxon>Gammaproteobacteria</taxon>
        <taxon>Candidatus Kentrum</taxon>
    </lineage>
</organism>
<name>A0A450YV18_9GAMM</name>
<keyword evidence="2" id="KW-1029">Fimbrium biogenesis</keyword>
<keyword evidence="3" id="KW-0229">DNA integration</keyword>
<evidence type="ECO:0000256" key="2">
    <source>
        <dbReference type="ARBA" id="ARBA00022558"/>
    </source>
</evidence>
<keyword evidence="6" id="KW-0233">DNA recombination</keyword>
<evidence type="ECO:0000256" key="1">
    <source>
        <dbReference type="ARBA" id="ARBA00008857"/>
    </source>
</evidence>
<dbReference type="SUPFAM" id="SSF56349">
    <property type="entry name" value="DNA breaking-rejoining enzymes"/>
    <property type="match status" value="1"/>
</dbReference>
<dbReference type="InterPro" id="IPR050090">
    <property type="entry name" value="Tyrosine_recombinase_XerCD"/>
</dbReference>
<keyword evidence="4" id="KW-0805">Transcription regulation</keyword>
<dbReference type="GO" id="GO:0015074">
    <property type="term" value="P:DNA integration"/>
    <property type="evidence" value="ECO:0007669"/>
    <property type="project" value="UniProtKB-KW"/>
</dbReference>